<dbReference type="PANTHER" id="PTHR23117:SF13">
    <property type="entry name" value="GUANYLATE KINASE"/>
    <property type="match status" value="1"/>
</dbReference>
<evidence type="ECO:0000259" key="7">
    <source>
        <dbReference type="PROSITE" id="PS50052"/>
    </source>
</evidence>
<accession>A0A087UNA9</accession>
<keyword evidence="6" id="KW-0067">ATP-binding</keyword>
<evidence type="ECO:0000256" key="6">
    <source>
        <dbReference type="ARBA" id="ARBA00022840"/>
    </source>
</evidence>
<dbReference type="InterPro" id="IPR008145">
    <property type="entry name" value="GK/Ca_channel_bsu"/>
</dbReference>
<dbReference type="PROSITE" id="PS50052">
    <property type="entry name" value="GUANYLATE_KINASE_2"/>
    <property type="match status" value="1"/>
</dbReference>
<evidence type="ECO:0000256" key="2">
    <source>
        <dbReference type="ARBA" id="ARBA00012961"/>
    </source>
</evidence>
<dbReference type="GO" id="GO:0004385">
    <property type="term" value="F:GMP kinase activity"/>
    <property type="evidence" value="ECO:0007669"/>
    <property type="project" value="UniProtKB-EC"/>
</dbReference>
<sequence length="266" mass="30600">MSVFSTCRFVFYSASYSHSRITQNLIYSFTESYKYFRFLNMDDTIISRPYQNGIMAVAKGGVRWLSKESSIPRPVVICGPSGSGKSTLLKYLMKEFPDYFGFSISHTTRKPRPGETQAKDYYFVDRKEFEEAIANGEFLEFTEFSGNIYGTSKKAVKNVQNQGRICILDIEIEGVKNIKKTDLNPRFIFIKPPSIEVLEQRLRGRGTESEESIQKRLARAREELAYGETPGNFDVVLINDDAEEAYKELKNFLLCDIEELKKKNQI</sequence>
<dbReference type="InterPro" id="IPR020590">
    <property type="entry name" value="Guanylate_kinase_CS"/>
</dbReference>
<dbReference type="STRING" id="407821.A0A087UNA9"/>
<dbReference type="OMA" id="EWAVVHG"/>
<keyword evidence="4" id="KW-0547">Nucleotide-binding</keyword>
<evidence type="ECO:0000256" key="1">
    <source>
        <dbReference type="ARBA" id="ARBA00005790"/>
    </source>
</evidence>
<dbReference type="EC" id="2.7.4.8" evidence="2"/>
<dbReference type="InterPro" id="IPR027417">
    <property type="entry name" value="P-loop_NTPase"/>
</dbReference>
<dbReference type="Pfam" id="PF00625">
    <property type="entry name" value="Guanylate_kin"/>
    <property type="match status" value="1"/>
</dbReference>
<dbReference type="CDD" id="cd00071">
    <property type="entry name" value="GMPK"/>
    <property type="match status" value="1"/>
</dbReference>
<proteinExistence type="inferred from homology"/>
<evidence type="ECO:0000313" key="9">
    <source>
        <dbReference type="Proteomes" id="UP000054359"/>
    </source>
</evidence>
<dbReference type="OrthoDB" id="6334211at2759"/>
<organism evidence="8 9">
    <name type="scientific">Stegodyphus mimosarum</name>
    <name type="common">African social velvet spider</name>
    <dbReference type="NCBI Taxonomy" id="407821"/>
    <lineage>
        <taxon>Eukaryota</taxon>
        <taxon>Metazoa</taxon>
        <taxon>Ecdysozoa</taxon>
        <taxon>Arthropoda</taxon>
        <taxon>Chelicerata</taxon>
        <taxon>Arachnida</taxon>
        <taxon>Araneae</taxon>
        <taxon>Araneomorphae</taxon>
        <taxon>Entelegynae</taxon>
        <taxon>Eresoidea</taxon>
        <taxon>Eresidae</taxon>
        <taxon>Stegodyphus</taxon>
    </lineage>
</organism>
<dbReference type="InterPro" id="IPR017665">
    <property type="entry name" value="Guanylate_kinase"/>
</dbReference>
<reference evidence="8 9" key="1">
    <citation type="submission" date="2013-11" db="EMBL/GenBank/DDBJ databases">
        <title>Genome sequencing of Stegodyphus mimosarum.</title>
        <authorList>
            <person name="Bechsgaard J."/>
        </authorList>
    </citation>
    <scope>NUCLEOTIDE SEQUENCE [LARGE SCALE GENOMIC DNA]</scope>
</reference>
<dbReference type="FunFam" id="3.40.50.300:FF:000776">
    <property type="entry name" value="Guanylate kinase 2"/>
    <property type="match status" value="1"/>
</dbReference>
<dbReference type="SUPFAM" id="SSF52540">
    <property type="entry name" value="P-loop containing nucleoside triphosphate hydrolases"/>
    <property type="match status" value="1"/>
</dbReference>
<evidence type="ECO:0000256" key="4">
    <source>
        <dbReference type="ARBA" id="ARBA00022741"/>
    </source>
</evidence>
<feature type="domain" description="Guanylate kinase-like" evidence="7">
    <location>
        <begin position="72"/>
        <end position="254"/>
    </location>
</feature>
<protein>
    <recommendedName>
        <fullName evidence="2">guanylate kinase</fullName>
        <ecNumber evidence="2">2.7.4.8</ecNumber>
    </recommendedName>
</protein>
<dbReference type="Proteomes" id="UP000054359">
    <property type="component" value="Unassembled WGS sequence"/>
</dbReference>
<dbReference type="PROSITE" id="PS00856">
    <property type="entry name" value="GUANYLATE_KINASE_1"/>
    <property type="match status" value="1"/>
</dbReference>
<dbReference type="PANTHER" id="PTHR23117">
    <property type="entry name" value="GUANYLATE KINASE-RELATED"/>
    <property type="match status" value="1"/>
</dbReference>
<dbReference type="Gene3D" id="3.40.50.300">
    <property type="entry name" value="P-loop containing nucleotide triphosphate hydrolases"/>
    <property type="match status" value="1"/>
</dbReference>
<name>A0A087UNA9_STEMI</name>
<comment type="similarity">
    <text evidence="1">Belongs to the guanylate kinase family.</text>
</comment>
<dbReference type="GO" id="GO:0005829">
    <property type="term" value="C:cytosol"/>
    <property type="evidence" value="ECO:0007669"/>
    <property type="project" value="TreeGrafter"/>
</dbReference>
<dbReference type="EMBL" id="KK120694">
    <property type="protein sequence ID" value="KFM78848.1"/>
    <property type="molecule type" value="Genomic_DNA"/>
</dbReference>
<evidence type="ECO:0000256" key="5">
    <source>
        <dbReference type="ARBA" id="ARBA00022777"/>
    </source>
</evidence>
<keyword evidence="3" id="KW-0808">Transferase</keyword>
<evidence type="ECO:0000313" key="8">
    <source>
        <dbReference type="EMBL" id="KFM78848.1"/>
    </source>
</evidence>
<dbReference type="HAMAP" id="MF_00328">
    <property type="entry name" value="Guanylate_kinase"/>
    <property type="match status" value="1"/>
</dbReference>
<gene>
    <name evidence="8" type="ORF">X975_25762</name>
</gene>
<dbReference type="NCBIfam" id="TIGR03263">
    <property type="entry name" value="guanyl_kin"/>
    <property type="match status" value="1"/>
</dbReference>
<keyword evidence="5 8" id="KW-0418">Kinase</keyword>
<dbReference type="GO" id="GO:0005524">
    <property type="term" value="F:ATP binding"/>
    <property type="evidence" value="ECO:0007669"/>
    <property type="project" value="UniProtKB-KW"/>
</dbReference>
<dbReference type="InterPro" id="IPR008144">
    <property type="entry name" value="Guanylate_kin-like_dom"/>
</dbReference>
<dbReference type="AlphaFoldDB" id="A0A087UNA9"/>
<dbReference type="SMART" id="SM00072">
    <property type="entry name" value="GuKc"/>
    <property type="match status" value="1"/>
</dbReference>
<evidence type="ECO:0000256" key="3">
    <source>
        <dbReference type="ARBA" id="ARBA00022679"/>
    </source>
</evidence>
<dbReference type="FunFam" id="3.30.63.10:FF:000002">
    <property type="entry name" value="Guanylate kinase 1"/>
    <property type="match status" value="1"/>
</dbReference>
<keyword evidence="9" id="KW-1185">Reference proteome</keyword>
<feature type="non-terminal residue" evidence="8">
    <location>
        <position position="266"/>
    </location>
</feature>